<proteinExistence type="predicted"/>
<organism evidence="1 2">
    <name type="scientific">Pleurotus ostreatus (strain PC15)</name>
    <name type="common">Oyster mushroom</name>
    <dbReference type="NCBI Taxonomy" id="1137138"/>
    <lineage>
        <taxon>Eukaryota</taxon>
        <taxon>Fungi</taxon>
        <taxon>Dikarya</taxon>
        <taxon>Basidiomycota</taxon>
        <taxon>Agaricomycotina</taxon>
        <taxon>Agaricomycetes</taxon>
        <taxon>Agaricomycetidae</taxon>
        <taxon>Agaricales</taxon>
        <taxon>Pleurotineae</taxon>
        <taxon>Pleurotaceae</taxon>
        <taxon>Pleurotus</taxon>
    </lineage>
</organism>
<dbReference type="HOGENOM" id="CLU_2292863_0_0_1"/>
<accession>A0A067NJX6</accession>
<dbReference type="AlphaFoldDB" id="A0A067NJX6"/>
<dbReference type="Proteomes" id="UP000027073">
    <property type="component" value="Unassembled WGS sequence"/>
</dbReference>
<dbReference type="EMBL" id="KL198008">
    <property type="protein sequence ID" value="KDQ28368.1"/>
    <property type="molecule type" value="Genomic_DNA"/>
</dbReference>
<evidence type="ECO:0000313" key="2">
    <source>
        <dbReference type="Proteomes" id="UP000027073"/>
    </source>
</evidence>
<reference evidence="2" key="1">
    <citation type="journal article" date="2014" name="Proc. Natl. Acad. Sci. U.S.A.">
        <title>Extensive sampling of basidiomycete genomes demonstrates inadequacy of the white-rot/brown-rot paradigm for wood decay fungi.</title>
        <authorList>
            <person name="Riley R."/>
            <person name="Salamov A.A."/>
            <person name="Brown D.W."/>
            <person name="Nagy L.G."/>
            <person name="Floudas D."/>
            <person name="Held B.W."/>
            <person name="Levasseur A."/>
            <person name="Lombard V."/>
            <person name="Morin E."/>
            <person name="Otillar R."/>
            <person name="Lindquist E.A."/>
            <person name="Sun H."/>
            <person name="LaButti K.M."/>
            <person name="Schmutz J."/>
            <person name="Jabbour D."/>
            <person name="Luo H."/>
            <person name="Baker S.E."/>
            <person name="Pisabarro A.G."/>
            <person name="Walton J.D."/>
            <person name="Blanchette R.A."/>
            <person name="Henrissat B."/>
            <person name="Martin F."/>
            <person name="Cullen D."/>
            <person name="Hibbett D.S."/>
            <person name="Grigoriev I.V."/>
        </authorList>
    </citation>
    <scope>NUCLEOTIDE SEQUENCE [LARGE SCALE GENOMIC DNA]</scope>
    <source>
        <strain evidence="2">PC15</strain>
    </source>
</reference>
<sequence length="101" mass="11487">MQVCNVTDGREVEVVAGMEMYMGWDGRNASGKWRMERYMGECEAMIRGYTICISLHAKSQGGIVDYRIFGVRCTDDVVNCEEERSECSPCLKNTCNDWVIV</sequence>
<dbReference type="InParanoid" id="A0A067NJX6"/>
<name>A0A067NJX6_PLEO1</name>
<protein>
    <submittedName>
        <fullName evidence="1">Uncharacterized protein</fullName>
    </submittedName>
</protein>
<gene>
    <name evidence="1" type="ORF">PLEOSDRAFT_1089678</name>
</gene>
<dbReference type="VEuPathDB" id="FungiDB:PLEOSDRAFT_1089678"/>
<evidence type="ECO:0000313" key="1">
    <source>
        <dbReference type="EMBL" id="KDQ28368.1"/>
    </source>
</evidence>